<dbReference type="STRING" id="326427.Cagg_0869"/>
<reference evidence="1" key="1">
    <citation type="submission" date="2008-12" db="EMBL/GenBank/DDBJ databases">
        <title>Complete sequence of Chloroflexus aggregans DSM 9485.</title>
        <authorList>
            <consortium name="US DOE Joint Genome Institute"/>
            <person name="Lucas S."/>
            <person name="Copeland A."/>
            <person name="Lapidus A."/>
            <person name="Glavina del Rio T."/>
            <person name="Dalin E."/>
            <person name="Tice H."/>
            <person name="Pitluck S."/>
            <person name="Foster B."/>
            <person name="Larimer F."/>
            <person name="Land M."/>
            <person name="Hauser L."/>
            <person name="Kyrpides N."/>
            <person name="Mikhailova N."/>
            <person name="Bryant D."/>
            <person name="Richardson P."/>
        </authorList>
    </citation>
    <scope>NUCLEOTIDE SEQUENCE</scope>
    <source>
        <strain evidence="1">DSM 9485</strain>
    </source>
</reference>
<organism evidence="1 2">
    <name type="scientific">Chloroflexus aggregans (strain MD-66 / DSM 9485)</name>
    <dbReference type="NCBI Taxonomy" id="326427"/>
    <lineage>
        <taxon>Bacteria</taxon>
        <taxon>Bacillati</taxon>
        <taxon>Chloroflexota</taxon>
        <taxon>Chloroflexia</taxon>
        <taxon>Chloroflexales</taxon>
        <taxon>Chloroflexineae</taxon>
        <taxon>Chloroflexaceae</taxon>
        <taxon>Chloroflexus</taxon>
    </lineage>
</organism>
<evidence type="ECO:0000313" key="2">
    <source>
        <dbReference type="Proteomes" id="UP000002508"/>
    </source>
</evidence>
<keyword evidence="2" id="KW-1185">Reference proteome</keyword>
<name>B8G5S7_CHLAD</name>
<evidence type="ECO:0000313" key="1">
    <source>
        <dbReference type="EMBL" id="ACL23788.1"/>
    </source>
</evidence>
<dbReference type="AlphaFoldDB" id="B8G5S7"/>
<proteinExistence type="predicted"/>
<protein>
    <submittedName>
        <fullName evidence="1">Uncharacterized protein</fullName>
    </submittedName>
</protein>
<dbReference type="EMBL" id="CP001337">
    <property type="protein sequence ID" value="ACL23788.1"/>
    <property type="molecule type" value="Genomic_DNA"/>
</dbReference>
<dbReference type="Proteomes" id="UP000002508">
    <property type="component" value="Chromosome"/>
</dbReference>
<sequence length="68" mass="7739">MTRIRVVRQNGAIRTIRNEPYPSVGHHQCIGRVGLPSTQSDAIRTIRNELYPSVGQYKRPLIDARILV</sequence>
<gene>
    <name evidence="1" type="ordered locus">Cagg_0869</name>
</gene>
<dbReference type="KEGG" id="cag:Cagg_0869"/>
<accession>B8G5S7</accession>
<dbReference type="HOGENOM" id="CLU_2786315_0_0_0"/>